<protein>
    <submittedName>
        <fullName evidence="2">Uncharacterized protein</fullName>
    </submittedName>
</protein>
<feature type="transmembrane region" description="Helical" evidence="1">
    <location>
        <begin position="33"/>
        <end position="58"/>
    </location>
</feature>
<feature type="transmembrane region" description="Helical" evidence="1">
    <location>
        <begin position="584"/>
        <end position="608"/>
    </location>
</feature>
<sequence length="759" mass="83752">MSARDDVHFGLWTNYAVGGFYANTLTMSSRDGAYLIAFLALFIRIVGSAVWTIARLMLFRYYWTRLPTNGLDHQRQAILRNTTTEASTIIMLYSLWPGWRSRKIRASWKSISILIASAVNLILFGIAGILASRVKYNTTEALVKANPSDCGLMQSFVNLLSTNEDVDNLNYWTADVKVDSHVSSLSHHCYNGTLAQDSSTCGAPGREVIPWTMSAGSTCPFDESICGDTPSVQFDSGLIDSLKHLGINSPPQHRLLTRMQTTCQPLNVTSHIAFSANIEDGRANSTPFTNTTSADMAWGKSVALYLGNSTIATPREETFVISVPRMGDSPGLATERGYYAYTAPIGLRIDIEAADFRDGQMLTPATFDPIPELRLKDGRLRLLVLANFDLYYEAVDDPWFAARDQFSGSLDESGGQKADGMYYSRQVIEVVACSSQRFVCFHPPNESAEMRCEAMPYFAHFELFEDYVQHATRDMSSEQASILRRLYYAAAHSDMTTPLADRGPAALLASQNSFGGIGSTSNNALKGQWIRELQNLFASGLLAFQTMSAGYVSDPYDLFPSKAPASAEDAWMCSNQIVISNTSASFSVVGLSLIFGLGILVLLIAFLSENIAWACAGRKSKPWHFMSEWNALGFLQLQRFAYGARGLGVWSGDDQVPIELEGQTCVVPRRRLPDNEMAGLQSTDETKQFSEDTSEQLVEQLVAIDGHQHTPDESEGLGSEACRTTSHTSHDYFNLEFGSDFADASDLVDAVYIRAYHRP</sequence>
<keyword evidence="1" id="KW-0472">Membrane</keyword>
<dbReference type="AlphaFoldDB" id="A0A2P8A8H9"/>
<reference evidence="2 3" key="1">
    <citation type="submission" date="2017-05" db="EMBL/GenBank/DDBJ databases">
        <title>Draft genome sequence of Elsinoe australis.</title>
        <authorList>
            <person name="Cheng Q."/>
        </authorList>
    </citation>
    <scope>NUCLEOTIDE SEQUENCE [LARGE SCALE GENOMIC DNA]</scope>
    <source>
        <strain evidence="2 3">NL1</strain>
    </source>
</reference>
<keyword evidence="3" id="KW-1185">Reference proteome</keyword>
<keyword evidence="1" id="KW-1133">Transmembrane helix</keyword>
<evidence type="ECO:0000256" key="1">
    <source>
        <dbReference type="SAM" id="Phobius"/>
    </source>
</evidence>
<accession>A0A2P8A8H9</accession>
<name>A0A2P8A8H9_9PEZI</name>
<gene>
    <name evidence="2" type="ORF">B9Z65_6395</name>
</gene>
<feature type="transmembrane region" description="Helical" evidence="1">
    <location>
        <begin position="111"/>
        <end position="131"/>
    </location>
</feature>
<comment type="caution">
    <text evidence="2">The sequence shown here is derived from an EMBL/GenBank/DDBJ whole genome shotgun (WGS) entry which is preliminary data.</text>
</comment>
<dbReference type="Proteomes" id="UP000243723">
    <property type="component" value="Unassembled WGS sequence"/>
</dbReference>
<evidence type="ECO:0000313" key="2">
    <source>
        <dbReference type="EMBL" id="PSK56771.1"/>
    </source>
</evidence>
<organism evidence="2 3">
    <name type="scientific">Elsinoe australis</name>
    <dbReference type="NCBI Taxonomy" id="40998"/>
    <lineage>
        <taxon>Eukaryota</taxon>
        <taxon>Fungi</taxon>
        <taxon>Dikarya</taxon>
        <taxon>Ascomycota</taxon>
        <taxon>Pezizomycotina</taxon>
        <taxon>Dothideomycetes</taxon>
        <taxon>Dothideomycetidae</taxon>
        <taxon>Myriangiales</taxon>
        <taxon>Elsinoaceae</taxon>
        <taxon>Elsinoe</taxon>
    </lineage>
</organism>
<proteinExistence type="predicted"/>
<dbReference type="EMBL" id="NHZQ01000060">
    <property type="protein sequence ID" value="PSK56771.1"/>
    <property type="molecule type" value="Genomic_DNA"/>
</dbReference>
<keyword evidence="1" id="KW-0812">Transmembrane</keyword>
<evidence type="ECO:0000313" key="3">
    <source>
        <dbReference type="Proteomes" id="UP000243723"/>
    </source>
</evidence>
<dbReference type="OrthoDB" id="3540210at2759"/>